<dbReference type="EMBL" id="JAUORK010000033">
    <property type="protein sequence ID" value="MDO6673773.1"/>
    <property type="molecule type" value="Genomic_DNA"/>
</dbReference>
<dbReference type="CDD" id="cd01741">
    <property type="entry name" value="GATase1_1"/>
    <property type="match status" value="1"/>
</dbReference>
<dbReference type="InterPro" id="IPR017926">
    <property type="entry name" value="GATASE"/>
</dbReference>
<dbReference type="GO" id="GO:0005829">
    <property type="term" value="C:cytosol"/>
    <property type="evidence" value="ECO:0007669"/>
    <property type="project" value="TreeGrafter"/>
</dbReference>
<protein>
    <submittedName>
        <fullName evidence="2">Gamma-glutamyl-gamma-aminobutyrate hydrolase family protein</fullName>
    </submittedName>
</protein>
<dbReference type="AlphaFoldDB" id="A0AAP4U4K0"/>
<dbReference type="SUPFAM" id="SSF52317">
    <property type="entry name" value="Class I glutamine amidotransferase-like"/>
    <property type="match status" value="1"/>
</dbReference>
<dbReference type="Pfam" id="PF00117">
    <property type="entry name" value="GATase"/>
    <property type="match status" value="1"/>
</dbReference>
<dbReference type="Proteomes" id="UP001170481">
    <property type="component" value="Unassembled WGS sequence"/>
</dbReference>
<accession>A0AAP4U4K0</accession>
<dbReference type="InterPro" id="IPR044992">
    <property type="entry name" value="ChyE-like"/>
</dbReference>
<keyword evidence="2" id="KW-0378">Hydrolase</keyword>
<dbReference type="PANTHER" id="PTHR42695:SF5">
    <property type="entry name" value="GLUTAMINE AMIDOTRANSFERASE YLR126C-RELATED"/>
    <property type="match status" value="1"/>
</dbReference>
<name>A0AAP4U4K0_9GAMM</name>
<evidence type="ECO:0000313" key="2">
    <source>
        <dbReference type="EMBL" id="MDO6673773.1"/>
    </source>
</evidence>
<dbReference type="RefSeq" id="WP_054555694.1">
    <property type="nucleotide sequence ID" value="NZ_JAUORK010000033.1"/>
</dbReference>
<dbReference type="GO" id="GO:0016787">
    <property type="term" value="F:hydrolase activity"/>
    <property type="evidence" value="ECO:0007669"/>
    <property type="project" value="UniProtKB-KW"/>
</dbReference>
<comment type="caution">
    <text evidence="2">The sequence shown here is derived from an EMBL/GenBank/DDBJ whole genome shotgun (WGS) entry which is preliminary data.</text>
</comment>
<proteinExistence type="predicted"/>
<dbReference type="Gene3D" id="3.40.50.880">
    <property type="match status" value="1"/>
</dbReference>
<evidence type="ECO:0000259" key="1">
    <source>
        <dbReference type="Pfam" id="PF00117"/>
    </source>
</evidence>
<dbReference type="InterPro" id="IPR029062">
    <property type="entry name" value="Class_I_gatase-like"/>
</dbReference>
<dbReference type="PROSITE" id="PS51273">
    <property type="entry name" value="GATASE_TYPE_1"/>
    <property type="match status" value="1"/>
</dbReference>
<evidence type="ECO:0000313" key="3">
    <source>
        <dbReference type="Proteomes" id="UP001170481"/>
    </source>
</evidence>
<feature type="domain" description="Glutamine amidotransferase" evidence="1">
    <location>
        <begin position="55"/>
        <end position="188"/>
    </location>
</feature>
<dbReference type="PANTHER" id="PTHR42695">
    <property type="entry name" value="GLUTAMINE AMIDOTRANSFERASE YLR126C-RELATED"/>
    <property type="match status" value="1"/>
</dbReference>
<reference evidence="2" key="1">
    <citation type="submission" date="2023-07" db="EMBL/GenBank/DDBJ databases">
        <title>Genome content predicts the carbon catabolic preferences of heterotrophic bacteria.</title>
        <authorList>
            <person name="Gralka M."/>
        </authorList>
    </citation>
    <scope>NUCLEOTIDE SEQUENCE</scope>
    <source>
        <strain evidence="2">C2R13</strain>
    </source>
</reference>
<gene>
    <name evidence="2" type="ORF">Q4535_16840</name>
</gene>
<organism evidence="2 3">
    <name type="scientific">Cobetia amphilecti</name>
    <dbReference type="NCBI Taxonomy" id="1055104"/>
    <lineage>
        <taxon>Bacteria</taxon>
        <taxon>Pseudomonadati</taxon>
        <taxon>Pseudomonadota</taxon>
        <taxon>Gammaproteobacteria</taxon>
        <taxon>Oceanospirillales</taxon>
        <taxon>Halomonadaceae</taxon>
        <taxon>Cobetia</taxon>
    </lineage>
</organism>
<sequence length="234" mass="26218">MHIGLLQCDDVNPALIERHGNYPAMFQALLTRSDPDIRLSVWRCLDGEFPEQLDACDGWLITGSKHGVNDGLAWITTLCEFVRRVHAAKLPLVGVCFGHQVIARALGGEVEKHARGWGVGLSFNRVRAQRPWMQPPQTGLDLIVSHQDQVSVLPADARVLADSAFCAFYLIEVGSCLGVQGHPEFSPAYSRDLMRLRREQIDEHRVREGEASLSVAPDSAVMTQWMLAFIRHWR</sequence>